<dbReference type="AlphaFoldDB" id="A0A6G3T560"/>
<feature type="non-terminal residue" evidence="2">
    <location>
        <position position="64"/>
    </location>
</feature>
<evidence type="ECO:0000256" key="1">
    <source>
        <dbReference type="SAM" id="MobiDB-lite"/>
    </source>
</evidence>
<gene>
    <name evidence="2" type="ORF">G3I66_00525</name>
</gene>
<feature type="compositionally biased region" description="Gly residues" evidence="1">
    <location>
        <begin position="12"/>
        <end position="30"/>
    </location>
</feature>
<name>A0A6G3T560_9ACTN</name>
<organism evidence="2 3">
    <name type="scientific">Streptomyces rubrogriseus</name>
    <dbReference type="NCBI Taxonomy" id="194673"/>
    <lineage>
        <taxon>Bacteria</taxon>
        <taxon>Bacillati</taxon>
        <taxon>Actinomycetota</taxon>
        <taxon>Actinomycetes</taxon>
        <taxon>Kitasatosporales</taxon>
        <taxon>Streptomycetaceae</taxon>
        <taxon>Streptomyces</taxon>
        <taxon>Streptomyces violaceoruber group</taxon>
    </lineage>
</organism>
<reference evidence="2 3" key="1">
    <citation type="submission" date="2020-01" db="EMBL/GenBank/DDBJ databases">
        <title>Insect and environment-associated Actinomycetes.</title>
        <authorList>
            <person name="Currrie C."/>
            <person name="Chevrette M."/>
            <person name="Carlson C."/>
            <person name="Stubbendieck R."/>
            <person name="Wendt-Pienkowski E."/>
        </authorList>
    </citation>
    <scope>NUCLEOTIDE SEQUENCE [LARGE SCALE GENOMIC DNA]</scope>
    <source>
        <strain evidence="2 3">SID7739</strain>
    </source>
</reference>
<protein>
    <submittedName>
        <fullName evidence="2">Uncharacterized protein</fullName>
    </submittedName>
</protein>
<comment type="caution">
    <text evidence="2">The sequence shown here is derived from an EMBL/GenBank/DDBJ whole genome shotgun (WGS) entry which is preliminary data.</text>
</comment>
<accession>A0A6G3T560</accession>
<dbReference type="Proteomes" id="UP000475666">
    <property type="component" value="Unassembled WGS sequence"/>
</dbReference>
<sequence length="64" mass="6432">MPDETARHGPGHHGTPGGSGSSGGSGGEGSEAGRAAVPTDDPLARLVLRLREIGRDPDAEQLCD</sequence>
<evidence type="ECO:0000313" key="2">
    <source>
        <dbReference type="EMBL" id="NEC31696.1"/>
    </source>
</evidence>
<dbReference type="EMBL" id="JAAGMQ010000009">
    <property type="protein sequence ID" value="NEC31696.1"/>
    <property type="molecule type" value="Genomic_DNA"/>
</dbReference>
<proteinExistence type="predicted"/>
<evidence type="ECO:0000313" key="3">
    <source>
        <dbReference type="Proteomes" id="UP000475666"/>
    </source>
</evidence>
<feature type="region of interest" description="Disordered" evidence="1">
    <location>
        <begin position="1"/>
        <end position="42"/>
    </location>
</feature>